<dbReference type="EMBL" id="VDUZ01000043">
    <property type="protein sequence ID" value="TXL71474.1"/>
    <property type="molecule type" value="Genomic_DNA"/>
</dbReference>
<sequence>MTSLTQAPVATAGMLIRKPVAEVFNAVVDPAVTTRFWFTKGSGRLEAGKTVRWDWEMYGFGMTIDVKAVDQDRRIVIAGFGDATVTWDFTPRADGTYLSITSTGFTGDGDAQVKAAIDSTEGFTFVLAGLKAWLEHGIALNLIADKFPDGLAGK</sequence>
<dbReference type="Pfam" id="PF08327">
    <property type="entry name" value="AHSA1"/>
    <property type="match status" value="1"/>
</dbReference>
<dbReference type="SUPFAM" id="SSF55961">
    <property type="entry name" value="Bet v1-like"/>
    <property type="match status" value="1"/>
</dbReference>
<comment type="caution">
    <text evidence="3">The sequence shown here is derived from an EMBL/GenBank/DDBJ whole genome shotgun (WGS) entry which is preliminary data.</text>
</comment>
<dbReference type="Proteomes" id="UP000321638">
    <property type="component" value="Unassembled WGS sequence"/>
</dbReference>
<evidence type="ECO:0000256" key="1">
    <source>
        <dbReference type="ARBA" id="ARBA00006817"/>
    </source>
</evidence>
<organism evidence="3 4">
    <name type="scientific">Vineibacter terrae</name>
    <dbReference type="NCBI Taxonomy" id="2586908"/>
    <lineage>
        <taxon>Bacteria</taxon>
        <taxon>Pseudomonadati</taxon>
        <taxon>Pseudomonadota</taxon>
        <taxon>Alphaproteobacteria</taxon>
        <taxon>Hyphomicrobiales</taxon>
        <taxon>Vineibacter</taxon>
    </lineage>
</organism>
<evidence type="ECO:0000259" key="2">
    <source>
        <dbReference type="Pfam" id="PF08327"/>
    </source>
</evidence>
<accession>A0A5C8PD50</accession>
<evidence type="ECO:0000313" key="3">
    <source>
        <dbReference type="EMBL" id="TXL71474.1"/>
    </source>
</evidence>
<evidence type="ECO:0000313" key="4">
    <source>
        <dbReference type="Proteomes" id="UP000321638"/>
    </source>
</evidence>
<name>A0A5C8PD50_9HYPH</name>
<feature type="domain" description="Activator of Hsp90 ATPase homologue 1/2-like C-terminal" evidence="2">
    <location>
        <begin position="19"/>
        <end position="135"/>
    </location>
</feature>
<dbReference type="OrthoDB" id="9806378at2"/>
<dbReference type="AlphaFoldDB" id="A0A5C8PD50"/>
<dbReference type="InterPro" id="IPR013538">
    <property type="entry name" value="ASHA1/2-like_C"/>
</dbReference>
<keyword evidence="4" id="KW-1185">Reference proteome</keyword>
<protein>
    <submittedName>
        <fullName evidence="3">Polyketide cyclase</fullName>
    </submittedName>
</protein>
<reference evidence="3 4" key="1">
    <citation type="submission" date="2019-06" db="EMBL/GenBank/DDBJ databases">
        <title>New taxonomy in bacterial strain CC-CFT640, isolated from vineyard.</title>
        <authorList>
            <person name="Lin S.-Y."/>
            <person name="Tsai C.-F."/>
            <person name="Young C.-C."/>
        </authorList>
    </citation>
    <scope>NUCLEOTIDE SEQUENCE [LARGE SCALE GENOMIC DNA]</scope>
    <source>
        <strain evidence="3 4">CC-CFT640</strain>
    </source>
</reference>
<dbReference type="Gene3D" id="3.30.530.20">
    <property type="match status" value="1"/>
</dbReference>
<gene>
    <name evidence="3" type="ORF">FHP25_30050</name>
</gene>
<dbReference type="InterPro" id="IPR023393">
    <property type="entry name" value="START-like_dom_sf"/>
</dbReference>
<dbReference type="CDD" id="cd08901">
    <property type="entry name" value="SRPBCC_CalC_Aha1-like_8"/>
    <property type="match status" value="1"/>
</dbReference>
<proteinExistence type="inferred from homology"/>
<comment type="similarity">
    <text evidence="1">Belongs to the AHA1 family.</text>
</comment>
<dbReference type="RefSeq" id="WP_147850695.1">
    <property type="nucleotide sequence ID" value="NZ_VDUZ01000043.1"/>
</dbReference>